<dbReference type="SUPFAM" id="SSF52540">
    <property type="entry name" value="P-loop containing nucleoside triphosphate hydrolases"/>
    <property type="match status" value="1"/>
</dbReference>
<dbReference type="OrthoDB" id="580767at2"/>
<dbReference type="PROSITE" id="PS50005">
    <property type="entry name" value="TPR"/>
    <property type="match status" value="6"/>
</dbReference>
<keyword evidence="6 10" id="KW-0802">TPR repeat</keyword>
<evidence type="ECO:0000256" key="3">
    <source>
        <dbReference type="ARBA" id="ARBA00022490"/>
    </source>
</evidence>
<dbReference type="GO" id="GO:0005871">
    <property type="term" value="C:kinesin complex"/>
    <property type="evidence" value="ECO:0007669"/>
    <property type="project" value="InterPro"/>
</dbReference>
<dbReference type="InterPro" id="IPR027417">
    <property type="entry name" value="P-loop_NTPase"/>
</dbReference>
<evidence type="ECO:0000313" key="13">
    <source>
        <dbReference type="Proteomes" id="UP000290365"/>
    </source>
</evidence>
<evidence type="ECO:0000256" key="1">
    <source>
        <dbReference type="ARBA" id="ARBA00004245"/>
    </source>
</evidence>
<dbReference type="Pfam" id="PF13560">
    <property type="entry name" value="HTH_31"/>
    <property type="match status" value="1"/>
</dbReference>
<evidence type="ECO:0000313" key="12">
    <source>
        <dbReference type="EMBL" id="QBD77669.1"/>
    </source>
</evidence>
<dbReference type="GO" id="GO:0043531">
    <property type="term" value="F:ADP binding"/>
    <property type="evidence" value="ECO:0007669"/>
    <property type="project" value="InterPro"/>
</dbReference>
<dbReference type="InterPro" id="IPR056681">
    <property type="entry name" value="DUF7779"/>
</dbReference>
<keyword evidence="8" id="KW-0505">Motor protein</keyword>
<keyword evidence="7" id="KW-0175">Coiled coil</keyword>
<dbReference type="PROSITE" id="PS50293">
    <property type="entry name" value="TPR_REGION"/>
    <property type="match status" value="1"/>
</dbReference>
<feature type="repeat" description="TPR" evidence="10">
    <location>
        <begin position="659"/>
        <end position="692"/>
    </location>
</feature>
<comment type="subcellular location">
    <subcellularLocation>
        <location evidence="1">Cytoplasm</location>
        <location evidence="1">Cytoskeleton</location>
    </subcellularLocation>
</comment>
<dbReference type="InterPro" id="IPR019734">
    <property type="entry name" value="TPR_rpt"/>
</dbReference>
<comment type="similarity">
    <text evidence="2">Belongs to the kinesin light chain family.</text>
</comment>
<evidence type="ECO:0000256" key="2">
    <source>
        <dbReference type="ARBA" id="ARBA00009622"/>
    </source>
</evidence>
<dbReference type="InterPro" id="IPR001387">
    <property type="entry name" value="Cro/C1-type_HTH"/>
</dbReference>
<name>A0A4P6JQH8_KTERU</name>
<dbReference type="Pfam" id="PF00931">
    <property type="entry name" value="NB-ARC"/>
    <property type="match status" value="1"/>
</dbReference>
<dbReference type="Pfam" id="PF13424">
    <property type="entry name" value="TPR_12"/>
    <property type="match status" value="4"/>
</dbReference>
<dbReference type="SMART" id="SM00530">
    <property type="entry name" value="HTH_XRE"/>
    <property type="match status" value="1"/>
</dbReference>
<dbReference type="AlphaFoldDB" id="A0A4P6JQH8"/>
<dbReference type="Gene3D" id="3.40.50.300">
    <property type="entry name" value="P-loop containing nucleotide triphosphate hydrolases"/>
    <property type="match status" value="1"/>
</dbReference>
<evidence type="ECO:0000256" key="4">
    <source>
        <dbReference type="ARBA" id="ARBA00022701"/>
    </source>
</evidence>
<dbReference type="SUPFAM" id="SSF48452">
    <property type="entry name" value="TPR-like"/>
    <property type="match status" value="2"/>
</dbReference>
<evidence type="ECO:0000256" key="10">
    <source>
        <dbReference type="PROSITE-ProRule" id="PRU00339"/>
    </source>
</evidence>
<accession>A0A4P6JQH8</accession>
<dbReference type="PANTHER" id="PTHR45783">
    <property type="entry name" value="KINESIN LIGHT CHAIN"/>
    <property type="match status" value="1"/>
</dbReference>
<evidence type="ECO:0000256" key="8">
    <source>
        <dbReference type="ARBA" id="ARBA00023175"/>
    </source>
</evidence>
<evidence type="ECO:0000259" key="11">
    <source>
        <dbReference type="PROSITE" id="PS50943"/>
    </source>
</evidence>
<keyword evidence="13" id="KW-1185">Reference proteome</keyword>
<dbReference type="CDD" id="cd00093">
    <property type="entry name" value="HTH_XRE"/>
    <property type="match status" value="1"/>
</dbReference>
<evidence type="ECO:0000256" key="5">
    <source>
        <dbReference type="ARBA" id="ARBA00022737"/>
    </source>
</evidence>
<dbReference type="EMBL" id="CP035758">
    <property type="protein sequence ID" value="QBD77669.1"/>
    <property type="molecule type" value="Genomic_DNA"/>
</dbReference>
<feature type="repeat" description="TPR" evidence="10">
    <location>
        <begin position="701"/>
        <end position="734"/>
    </location>
</feature>
<protein>
    <submittedName>
        <fullName evidence="12">Helix-turn-helix domain-containing protein</fullName>
    </submittedName>
</protein>
<feature type="domain" description="HTH cro/C1-type" evidence="11">
    <location>
        <begin position="15"/>
        <end position="69"/>
    </location>
</feature>
<keyword evidence="5" id="KW-0677">Repeat</keyword>
<feature type="repeat" description="TPR" evidence="10">
    <location>
        <begin position="575"/>
        <end position="608"/>
    </location>
</feature>
<feature type="repeat" description="TPR" evidence="10">
    <location>
        <begin position="617"/>
        <end position="650"/>
    </location>
</feature>
<dbReference type="SUPFAM" id="SSF47413">
    <property type="entry name" value="lambda repressor-like DNA-binding domains"/>
    <property type="match status" value="1"/>
</dbReference>
<dbReference type="PROSITE" id="PS50943">
    <property type="entry name" value="HTH_CROC1"/>
    <property type="match status" value="1"/>
</dbReference>
<evidence type="ECO:0000256" key="6">
    <source>
        <dbReference type="ARBA" id="ARBA00022803"/>
    </source>
</evidence>
<dbReference type="NCBIfam" id="NF040586">
    <property type="entry name" value="FxSxx_TPR"/>
    <property type="match status" value="1"/>
</dbReference>
<feature type="repeat" description="TPR" evidence="10">
    <location>
        <begin position="785"/>
        <end position="818"/>
    </location>
</feature>
<reference evidence="12 13" key="1">
    <citation type="submission" date="2019-01" db="EMBL/GenBank/DDBJ databases">
        <title>Ktedonosporobacter rubrisoli SCAWS-G2.</title>
        <authorList>
            <person name="Huang Y."/>
            <person name="Yan B."/>
        </authorList>
    </citation>
    <scope>NUCLEOTIDE SEQUENCE [LARGE SCALE GENOMIC DNA]</scope>
    <source>
        <strain evidence="12 13">SCAWS-G2</strain>
    </source>
</reference>
<dbReference type="SMART" id="SM00028">
    <property type="entry name" value="TPR"/>
    <property type="match status" value="8"/>
</dbReference>
<keyword evidence="4" id="KW-0493">Microtubule</keyword>
<proteinExistence type="inferred from homology"/>
<dbReference type="PANTHER" id="PTHR45783:SF3">
    <property type="entry name" value="KINESIN LIGHT CHAIN"/>
    <property type="match status" value="1"/>
</dbReference>
<dbReference type="Gene3D" id="1.10.260.40">
    <property type="entry name" value="lambda repressor-like DNA-binding domains"/>
    <property type="match status" value="1"/>
</dbReference>
<evidence type="ECO:0000256" key="7">
    <source>
        <dbReference type="ARBA" id="ARBA00023054"/>
    </source>
</evidence>
<dbReference type="GO" id="GO:0019894">
    <property type="term" value="F:kinesin binding"/>
    <property type="evidence" value="ECO:0007669"/>
    <property type="project" value="TreeGrafter"/>
</dbReference>
<dbReference type="InterPro" id="IPR002182">
    <property type="entry name" value="NB-ARC"/>
</dbReference>
<dbReference type="InterPro" id="IPR002151">
    <property type="entry name" value="Kinesin_light"/>
</dbReference>
<dbReference type="GO" id="GO:0007018">
    <property type="term" value="P:microtubule-based movement"/>
    <property type="evidence" value="ECO:0007669"/>
    <property type="project" value="TreeGrafter"/>
</dbReference>
<feature type="repeat" description="TPR" evidence="10">
    <location>
        <begin position="743"/>
        <end position="776"/>
    </location>
</feature>
<keyword evidence="3" id="KW-0963">Cytoplasm</keyword>
<organism evidence="12 13">
    <name type="scientific">Ktedonosporobacter rubrisoli</name>
    <dbReference type="NCBI Taxonomy" id="2509675"/>
    <lineage>
        <taxon>Bacteria</taxon>
        <taxon>Bacillati</taxon>
        <taxon>Chloroflexota</taxon>
        <taxon>Ktedonobacteria</taxon>
        <taxon>Ktedonobacterales</taxon>
        <taxon>Ktedonosporobacteraceae</taxon>
        <taxon>Ktedonosporobacter</taxon>
    </lineage>
</organism>
<dbReference type="KEGG" id="kbs:EPA93_17400"/>
<dbReference type="GO" id="GO:0005874">
    <property type="term" value="C:microtubule"/>
    <property type="evidence" value="ECO:0007669"/>
    <property type="project" value="UniProtKB-KW"/>
</dbReference>
<evidence type="ECO:0000256" key="9">
    <source>
        <dbReference type="ARBA" id="ARBA00023212"/>
    </source>
</evidence>
<gene>
    <name evidence="12" type="ORF">EPA93_17400</name>
</gene>
<dbReference type="PRINTS" id="PR00381">
    <property type="entry name" value="KINESINLIGHT"/>
</dbReference>
<dbReference type="InterPro" id="IPR011990">
    <property type="entry name" value="TPR-like_helical_dom_sf"/>
</dbReference>
<dbReference type="GO" id="GO:0005737">
    <property type="term" value="C:cytoplasm"/>
    <property type="evidence" value="ECO:0007669"/>
    <property type="project" value="TreeGrafter"/>
</dbReference>
<dbReference type="Proteomes" id="UP000290365">
    <property type="component" value="Chromosome"/>
</dbReference>
<dbReference type="Pfam" id="PF25000">
    <property type="entry name" value="DUF7779"/>
    <property type="match status" value="1"/>
</dbReference>
<dbReference type="Gene3D" id="1.25.40.10">
    <property type="entry name" value="Tetratricopeptide repeat domain"/>
    <property type="match status" value="2"/>
</dbReference>
<sequence>MQERHKEGMSFGSRLRQERQRRHLTQEALAEALGFSSKAIRRWEHDLAIPRSFAQQQLASFFDLPPEEFFEELKPRVPLARFWTVPFPRYPFFIGREQILRTLASRLTVEQPLALWGLAGIGKTQVAIEYTYRFASAYCAVFWLEAETQESLMRSLLQVADQLQLPQRKVAQQAQMVGAVQQWLASHPGWLLIADNIEELDLLQMVLPPQRVGALLLTTRRQALGPLAEPLEVPLMNNEEGIALLLRRSRQLEGATAGIALAEERALSVPAEESASELVGLLQGLPLALDQAGAYLEETGCSVSEYLSRYQSHRKHVLAYRGLHCGTHPDSVSTTLSLSVQRITGEHSAAEGLLHLCAFLHPEAIPEEMLVAGASHLGPELASFVADPYQFDLALAALRRASLVTRSPTTRTLSLHRLVQAVLVDKMEPASARLWSQRVIRMVNAAFPESQSGNWTHEQFGVWVQCERFLAQALACLPLIEANCSDLPESGELLYKTGGYLLARGRYREADPLVEQAVKLAEQQQSLDRTSLIARLQQRAQLLWRQGKYANAETLLERVLRLKEQHLGPTHLKTAEALNNLALVCYTQGKYEAAEPLYQRVLHIEEQQLGSSHLRIADTLINLANLYYTQGKYETAEALWIQVLRIQEQQLGPEHLRLAITLSNLATMYRDQGRYEKAESLHQRALRMREQQLGPENPQTASTLSNLATTYRDQGRYEQAEPLYQRALSIQEQQLGDEHPHIAETLHGLATLFQKQKKFEEAEPLYQRALSIQEHHLGPTHPEVAQTLSGLAKGYRDQEQYEQAEPLYQRALAISEQQLGATHPITRRIRDDYRHLS</sequence>
<dbReference type="InterPro" id="IPR010982">
    <property type="entry name" value="Lambda_DNA-bd_dom_sf"/>
</dbReference>
<keyword evidence="9" id="KW-0206">Cytoskeleton</keyword>
<dbReference type="GO" id="GO:0003677">
    <property type="term" value="F:DNA binding"/>
    <property type="evidence" value="ECO:0007669"/>
    <property type="project" value="InterPro"/>
</dbReference>